<gene>
    <name evidence="15" type="ORF">AMK59_2511</name>
</gene>
<proteinExistence type="inferred from homology"/>
<dbReference type="Proteomes" id="UP000051574">
    <property type="component" value="Unassembled WGS sequence"/>
</dbReference>
<organism evidence="15 16">
    <name type="scientific">Oryctes borbonicus</name>
    <dbReference type="NCBI Taxonomy" id="1629725"/>
    <lineage>
        <taxon>Eukaryota</taxon>
        <taxon>Metazoa</taxon>
        <taxon>Ecdysozoa</taxon>
        <taxon>Arthropoda</taxon>
        <taxon>Hexapoda</taxon>
        <taxon>Insecta</taxon>
        <taxon>Pterygota</taxon>
        <taxon>Neoptera</taxon>
        <taxon>Endopterygota</taxon>
        <taxon>Coleoptera</taxon>
        <taxon>Polyphaga</taxon>
        <taxon>Scarabaeiformia</taxon>
        <taxon>Scarabaeidae</taxon>
        <taxon>Dynastinae</taxon>
        <taxon>Oryctes</taxon>
    </lineage>
</organism>
<dbReference type="GO" id="GO:0052917">
    <property type="term" value="F:dol-P-Man:Man(7)GlcNAc(2)-PP-Dol alpha-1,6-mannosyltransferase activity"/>
    <property type="evidence" value="ECO:0007669"/>
    <property type="project" value="UniProtKB-EC"/>
</dbReference>
<keyword evidence="6 12" id="KW-0812">Transmembrane</keyword>
<comment type="subcellular location">
    <subcellularLocation>
        <location evidence="1 12">Endoplasmic reticulum membrane</location>
        <topology evidence="1 12">Multi-pass membrane protein</topology>
    </subcellularLocation>
</comment>
<comment type="function">
    <text evidence="10">Mannosyltransferase that operates in the biosynthetic pathway of dolichol-linked oligosaccharides, the glycan precursors employed in protein asparagine (N)-glycosylation. The assembly of dolichol-linked oligosaccharides begins on the cytosolic side of the endoplasmic reticulum membrane and finishes in its lumen. The sequential addition of sugars to dolichol pyrophosphate produces dolichol-linked oligosaccharides containing fourteen sugars, including two GlcNAcs, nine mannoses and three glucoses. Once assembled, the oligosaccharide is transferred from the lipid to nascent proteins by oligosaccharyltransferases. In the lumen of the endoplasmic reticulum, adds the eighth mannose residue in an alpha-1,6 linkage onto Man(7)GlcNAc(2)-PP-dolichol to produce Man(8)GlcNAc(2)-PP-dolichol.</text>
</comment>
<feature type="transmembrane region" description="Helical" evidence="12">
    <location>
        <begin position="172"/>
        <end position="195"/>
    </location>
</feature>
<keyword evidence="5" id="KW-0808">Transferase</keyword>
<comment type="caution">
    <text evidence="15">The sequence shown here is derived from an EMBL/GenBank/DDBJ whole genome shotgun (WGS) entry which is preliminary data.</text>
</comment>
<evidence type="ECO:0000256" key="6">
    <source>
        <dbReference type="ARBA" id="ARBA00022692"/>
    </source>
</evidence>
<evidence type="ECO:0000256" key="10">
    <source>
        <dbReference type="ARBA" id="ARBA00044721"/>
    </source>
</evidence>
<dbReference type="EMBL" id="LJIG01001166">
    <property type="protein sequence ID" value="KRT85774.1"/>
    <property type="molecule type" value="Genomic_DNA"/>
</dbReference>
<comment type="similarity">
    <text evidence="3 12">Belongs to the glycosyltransferase 22 family.</text>
</comment>
<dbReference type="InterPro" id="IPR005599">
    <property type="entry name" value="GPI_mannosylTrfase"/>
</dbReference>
<evidence type="ECO:0000256" key="12">
    <source>
        <dbReference type="RuleBase" id="RU363075"/>
    </source>
</evidence>
<feature type="transmembrane region" description="Helical" evidence="12">
    <location>
        <begin position="123"/>
        <end position="138"/>
    </location>
</feature>
<keyword evidence="16" id="KW-1185">Reference proteome</keyword>
<evidence type="ECO:0000256" key="13">
    <source>
        <dbReference type="SAM" id="Coils"/>
    </source>
</evidence>
<dbReference type="Pfam" id="PF03901">
    <property type="entry name" value="Glyco_transf_22"/>
    <property type="match status" value="1"/>
</dbReference>
<feature type="region of interest" description="Disordered" evidence="14">
    <location>
        <begin position="573"/>
        <end position="638"/>
    </location>
</feature>
<keyword evidence="8 12" id="KW-1133">Transmembrane helix</keyword>
<feature type="compositionally biased region" description="Basic and acidic residues" evidence="14">
    <location>
        <begin position="581"/>
        <end position="600"/>
    </location>
</feature>
<feature type="transmembrane region" description="Helical" evidence="12">
    <location>
        <begin position="93"/>
        <end position="116"/>
    </location>
</feature>
<dbReference type="UniPathway" id="UPA00378"/>
<dbReference type="GO" id="GO:0006487">
    <property type="term" value="P:protein N-linked glycosylation"/>
    <property type="evidence" value="ECO:0007669"/>
    <property type="project" value="TreeGrafter"/>
</dbReference>
<feature type="region of interest" description="Disordered" evidence="14">
    <location>
        <begin position="408"/>
        <end position="473"/>
    </location>
</feature>
<evidence type="ECO:0000256" key="4">
    <source>
        <dbReference type="ARBA" id="ARBA00022676"/>
    </source>
</evidence>
<feature type="transmembrane region" description="Helical" evidence="12">
    <location>
        <begin position="12"/>
        <end position="31"/>
    </location>
</feature>
<feature type="transmembrane region" description="Helical" evidence="12">
    <location>
        <begin position="43"/>
        <end position="63"/>
    </location>
</feature>
<keyword evidence="7 12" id="KW-0256">Endoplasmic reticulum</keyword>
<evidence type="ECO:0000256" key="3">
    <source>
        <dbReference type="ARBA" id="ARBA00007063"/>
    </source>
</evidence>
<feature type="coiled-coil region" evidence="13">
    <location>
        <begin position="351"/>
        <end position="385"/>
    </location>
</feature>
<evidence type="ECO:0000256" key="7">
    <source>
        <dbReference type="ARBA" id="ARBA00022824"/>
    </source>
</evidence>
<comment type="pathway">
    <text evidence="2">Protein modification; protein glycosylation.</text>
</comment>
<evidence type="ECO:0000256" key="8">
    <source>
        <dbReference type="ARBA" id="ARBA00022989"/>
    </source>
</evidence>
<evidence type="ECO:0000256" key="11">
    <source>
        <dbReference type="ARBA" id="ARBA00048899"/>
    </source>
</evidence>
<evidence type="ECO:0000256" key="5">
    <source>
        <dbReference type="ARBA" id="ARBA00022679"/>
    </source>
</evidence>
<dbReference type="EC" id="2.4.1.-" evidence="12"/>
<comment type="catalytic activity">
    <reaction evidence="11">
        <text>an alpha-D-Man-(1-&gt;2)-alpha-D-Man-(1-&gt;2)-alpha-D-Man-(1-&gt;3)-[alpha-D-Man-(1-&gt;2)-alpha-D-Man-(1-&gt;3)-alpha-D-Man-(1-&gt;6)]-beta-D-Man-(1-&gt;4)-beta-D-GlcNAc-(1-&gt;4)-alpha-D-GlcNAc-diphospho-di-trans,poly-cis-dolichol + a di-trans,poly-cis-dolichyl beta-D-mannosyl phosphate = an alpha-D-Man-(1-&gt;2)-alpha-D-Man-(1-&gt;2)-alpha-D-Man-(1-&gt;3)-[alpha-D-Man-(1-&gt;2)-alpha-D-Man-(1-&gt;3)-[alpha-D-Man-(1-&gt;6)]-alpha-D-Man-(1-&gt;6)]-beta-D-Man-(1-&gt;4)-beta-D-GlcNAc-(1-&gt;4)-alpha-D-GlcNAc-diphospho-di-trans,poly-cis-dolichol + a di-trans,poly-cis-dolichyl phosphate + H(+)</text>
        <dbReference type="Rhea" id="RHEA:29535"/>
        <dbReference type="Rhea" id="RHEA-COMP:19498"/>
        <dbReference type="Rhea" id="RHEA-COMP:19501"/>
        <dbReference type="Rhea" id="RHEA-COMP:19518"/>
        <dbReference type="Rhea" id="RHEA-COMP:19519"/>
        <dbReference type="ChEBI" id="CHEBI:15378"/>
        <dbReference type="ChEBI" id="CHEBI:57683"/>
        <dbReference type="ChEBI" id="CHEBI:58211"/>
        <dbReference type="ChEBI" id="CHEBI:132517"/>
        <dbReference type="ChEBI" id="CHEBI:132519"/>
        <dbReference type="EC" id="2.4.1.260"/>
    </reaction>
    <physiologicalReaction direction="left-to-right" evidence="11">
        <dbReference type="Rhea" id="RHEA:29536"/>
    </physiologicalReaction>
</comment>
<feature type="compositionally biased region" description="Basic and acidic residues" evidence="14">
    <location>
        <begin position="408"/>
        <end position="430"/>
    </location>
</feature>
<name>A0A0T6BEW4_9SCAR</name>
<evidence type="ECO:0000256" key="2">
    <source>
        <dbReference type="ARBA" id="ARBA00004922"/>
    </source>
</evidence>
<keyword evidence="9 12" id="KW-0472">Membrane</keyword>
<dbReference type="GO" id="GO:0005789">
    <property type="term" value="C:endoplasmic reticulum membrane"/>
    <property type="evidence" value="ECO:0007669"/>
    <property type="project" value="UniProtKB-SubCell"/>
</dbReference>
<dbReference type="OrthoDB" id="6783465at2759"/>
<protein>
    <recommendedName>
        <fullName evidence="12">Mannosyltransferase</fullName>
        <ecNumber evidence="12">2.4.1.-</ecNumber>
    </recommendedName>
</protein>
<keyword evidence="13" id="KW-0175">Coiled coil</keyword>
<evidence type="ECO:0000256" key="9">
    <source>
        <dbReference type="ARBA" id="ARBA00023136"/>
    </source>
</evidence>
<evidence type="ECO:0000256" key="1">
    <source>
        <dbReference type="ARBA" id="ARBA00004477"/>
    </source>
</evidence>
<feature type="transmembrane region" description="Helical" evidence="12">
    <location>
        <begin position="144"/>
        <end position="160"/>
    </location>
</feature>
<dbReference type="PANTHER" id="PTHR22760:SF1">
    <property type="entry name" value="DOL-P-MAN:MAN(7)GLCNAC(2)-PP-DOL ALPHA-1,6-MANNOSYLTRANSFERASE"/>
    <property type="match status" value="1"/>
</dbReference>
<reference evidence="15 16" key="1">
    <citation type="submission" date="2015-09" db="EMBL/GenBank/DDBJ databases">
        <title>Draft genome of the scarab beetle Oryctes borbonicus.</title>
        <authorList>
            <person name="Meyer J.M."/>
            <person name="Markov G.V."/>
            <person name="Baskaran P."/>
            <person name="Herrmann M."/>
            <person name="Sommer R.J."/>
            <person name="Roedelsperger C."/>
        </authorList>
    </citation>
    <scope>NUCLEOTIDE SEQUENCE [LARGE SCALE GENOMIC DNA]</scope>
    <source>
        <strain evidence="15">OB123</strain>
        <tissue evidence="15">Whole animal</tissue>
    </source>
</reference>
<dbReference type="PANTHER" id="PTHR22760">
    <property type="entry name" value="GLYCOSYLTRANSFERASE"/>
    <property type="match status" value="1"/>
</dbReference>
<evidence type="ECO:0000313" key="15">
    <source>
        <dbReference type="EMBL" id="KRT85774.1"/>
    </source>
</evidence>
<accession>A0A0T6BEW4</accession>
<dbReference type="AlphaFoldDB" id="A0A0T6BEW4"/>
<sequence length="694" mass="80372">MQFLVCSGAAILIFRFEVILFLGALLLYDLYYKRVSLLQLLNIVIPAGGFIIGTTIFHDSIFWKRPLWPEGELLWFNIVENKSSDYGTSPFLWYFYSAIPRGMAASVFLIPLGLFMDQRVRKIFILTIFFVFIYSFLPHKELRFIIYAFPFLNIAAAAACHRIWENRFKTPLYHLLSLGVTAHLVVNLLFTLFLLNISTTNYPGGVAITRLHRLAQNETNVHVHIDNLACQTGVTRFLQIRPTWIYNKTEHMIHGSPEMYQYTHLIVEAKSKFSPNLKPYHTTHEIIDYIEAFHQVSFDYLTIPPVKVKTKPVLFLLRRKDDYLKYMPDASKYKEEDEAEVEIEYDESESIESLESDHIRKEKQKLNLEKLRKQLRETYEASDETNDGAQLNAINEKEVVQEKVIEVNKKSQKSDVPKKEDSTSKTKEKLNVQPKHKVSIKDSIRKIKEEDAKIPKSSERKSKKSTGSIEKGRVKENIRNIIKQFKEEQITKSSEEKPRGTKDKIKEIIENEKKILEQEELIKLQSQILSIIESNPNIVNKDSIKEKIENIVSKDANVANLKADGKEFKLKKPVEKKKSKTKDTKTIEDKIMSKEIEHSQKSISGKSKSDEAQVSKSRDSLEKSIVIEDEESSEISDQAVAHFEYDEKMDTYSPLEAEFEAASEHLENIMLMIEEIVSTMEVEEESYDTEDEDD</sequence>
<evidence type="ECO:0000256" key="14">
    <source>
        <dbReference type="SAM" id="MobiDB-lite"/>
    </source>
</evidence>
<feature type="compositionally biased region" description="Basic and acidic residues" evidence="14">
    <location>
        <begin position="607"/>
        <end position="626"/>
    </location>
</feature>
<keyword evidence="4 12" id="KW-0328">Glycosyltransferase</keyword>
<feature type="compositionally biased region" description="Basic and acidic residues" evidence="14">
    <location>
        <begin position="439"/>
        <end position="460"/>
    </location>
</feature>
<evidence type="ECO:0000313" key="16">
    <source>
        <dbReference type="Proteomes" id="UP000051574"/>
    </source>
</evidence>